<comment type="pathway">
    <text evidence="1">Secondary metabolite biosynthesis.</text>
</comment>
<dbReference type="InterPro" id="IPR051283">
    <property type="entry name" value="Sec_Metabolite_Acyltrans"/>
</dbReference>
<reference evidence="5" key="2">
    <citation type="journal article" date="2023" name="IMA Fungus">
        <title>Comparative genomic study of the Penicillium genus elucidates a diverse pangenome and 15 lateral gene transfer events.</title>
        <authorList>
            <person name="Petersen C."/>
            <person name="Sorensen T."/>
            <person name="Nielsen M.R."/>
            <person name="Sondergaard T.E."/>
            <person name="Sorensen J.L."/>
            <person name="Fitzpatrick D.A."/>
            <person name="Frisvad J.C."/>
            <person name="Nielsen K.L."/>
        </authorList>
    </citation>
    <scope>NUCLEOTIDE SEQUENCE</scope>
    <source>
        <strain evidence="5">IBT 20477</strain>
    </source>
</reference>
<reference evidence="5" key="1">
    <citation type="submission" date="2022-11" db="EMBL/GenBank/DDBJ databases">
        <authorList>
            <person name="Petersen C."/>
        </authorList>
    </citation>
    <scope>NUCLEOTIDE SEQUENCE</scope>
    <source>
        <strain evidence="5">IBT 20477</strain>
    </source>
</reference>
<dbReference type="InterPro" id="IPR023213">
    <property type="entry name" value="CAT-like_dom_sf"/>
</dbReference>
<evidence type="ECO:0000256" key="3">
    <source>
        <dbReference type="ARBA" id="ARBA00022679"/>
    </source>
</evidence>
<dbReference type="OrthoDB" id="21502at2759"/>
<comment type="similarity">
    <text evidence="2">Belongs to the plant acyltransferase family.</text>
</comment>
<dbReference type="Gene3D" id="3.30.559.10">
    <property type="entry name" value="Chloramphenicol acetyltransferase-like domain"/>
    <property type="match status" value="2"/>
</dbReference>
<evidence type="ECO:0000256" key="2">
    <source>
        <dbReference type="ARBA" id="ARBA00009861"/>
    </source>
</evidence>
<name>A0A9W9IR86_9EURO</name>
<keyword evidence="4" id="KW-0012">Acyltransferase</keyword>
<dbReference type="PANTHER" id="PTHR31896">
    <property type="entry name" value="FAMILY REGULATORY PROTEIN, PUTATIVE (AFU_ORTHOLOGUE AFUA_3G14730)-RELATED"/>
    <property type="match status" value="1"/>
</dbReference>
<keyword evidence="6" id="KW-1185">Reference proteome</keyword>
<dbReference type="AlphaFoldDB" id="A0A9W9IR86"/>
<dbReference type="Pfam" id="PF02458">
    <property type="entry name" value="Transferase"/>
    <property type="match status" value="1"/>
</dbReference>
<evidence type="ECO:0000313" key="5">
    <source>
        <dbReference type="EMBL" id="KAJ5181605.1"/>
    </source>
</evidence>
<dbReference type="Proteomes" id="UP001150942">
    <property type="component" value="Unassembled WGS sequence"/>
</dbReference>
<evidence type="ECO:0000256" key="1">
    <source>
        <dbReference type="ARBA" id="ARBA00005179"/>
    </source>
</evidence>
<evidence type="ECO:0000256" key="4">
    <source>
        <dbReference type="ARBA" id="ARBA00023315"/>
    </source>
</evidence>
<sequence>MGICFSSQPRQPDVVPTDDIIPLRFWDTAKSMRGTVLDISLKFDDVLDIAKLRDALDDLFEIEGWKQLGARIRINNGKLEYHVPASFDASRPAYHLTISNHKMSIQDHDLGKKLPKAGNKGLMFNTPDNLSPHLRSAESPTKLDDWLYTDRPQLSIHAVKFKDATVLTVTWIHTLADVMGIKTFLNAWTAILRRDEKTVPKLRSFRSDPLSELGQCTPAEKYIYYNRVFGRKDFLWFIGLNILERILHRQEERRMICLPASSMKHLHSRAMAEVENITSLNEKSTLFVSESDVLLAWWVHTLNGAMGLQASQPIMVNNALNLRTSPEDFFDSENDVYMGNALCMCPTFFQGSQLADESLGQIALRIRQSLAQQRSTEQVEAMTSLQMQTMEKTGYLALVGDPRMVLLSCSNWHKARLYDVDFSPAIIPSTKSESEERQITSPGKPSYVNGVQHSSISFRNVMSVVGKDSAGNWWFTGVLRTSVWVQVQEQLDLIGMVEHGKSKTSVP</sequence>
<proteinExistence type="inferred from homology"/>
<evidence type="ECO:0000313" key="6">
    <source>
        <dbReference type="Proteomes" id="UP001150942"/>
    </source>
</evidence>
<accession>A0A9W9IR86</accession>
<gene>
    <name evidence="5" type="ORF">N7449_011752</name>
</gene>
<dbReference type="PANTHER" id="PTHR31896:SF69">
    <property type="entry name" value="FAMILY REGULATORY PROTEIN, PUTATIVE (AFU_ORTHOLOGUE AFUA_3G14730)-RELATED"/>
    <property type="match status" value="1"/>
</dbReference>
<protein>
    <submittedName>
        <fullName evidence="5">Transferase</fullName>
    </submittedName>
</protein>
<comment type="caution">
    <text evidence="5">The sequence shown here is derived from an EMBL/GenBank/DDBJ whole genome shotgun (WGS) entry which is preliminary data.</text>
</comment>
<organism evidence="5 6">
    <name type="scientific">Penicillium cf. viridicatum</name>
    <dbReference type="NCBI Taxonomy" id="2972119"/>
    <lineage>
        <taxon>Eukaryota</taxon>
        <taxon>Fungi</taxon>
        <taxon>Dikarya</taxon>
        <taxon>Ascomycota</taxon>
        <taxon>Pezizomycotina</taxon>
        <taxon>Eurotiomycetes</taxon>
        <taxon>Eurotiomycetidae</taxon>
        <taxon>Eurotiales</taxon>
        <taxon>Aspergillaceae</taxon>
        <taxon>Penicillium</taxon>
    </lineage>
</organism>
<dbReference type="EMBL" id="JAPQKQ010000009">
    <property type="protein sequence ID" value="KAJ5181605.1"/>
    <property type="molecule type" value="Genomic_DNA"/>
</dbReference>
<dbReference type="GO" id="GO:0016746">
    <property type="term" value="F:acyltransferase activity"/>
    <property type="evidence" value="ECO:0007669"/>
    <property type="project" value="UniProtKB-KW"/>
</dbReference>
<keyword evidence="3 5" id="KW-0808">Transferase</keyword>